<evidence type="ECO:0000313" key="1">
    <source>
        <dbReference type="EMBL" id="CAG8810575.1"/>
    </source>
</evidence>
<dbReference type="AlphaFoldDB" id="A0A9N9K606"/>
<evidence type="ECO:0000313" key="2">
    <source>
        <dbReference type="Proteomes" id="UP000789759"/>
    </source>
</evidence>
<comment type="caution">
    <text evidence="1">The sequence shown here is derived from an EMBL/GenBank/DDBJ whole genome shotgun (WGS) entry which is preliminary data.</text>
</comment>
<sequence length="137" mass="15949">LTVPKNNTDETIVATSFHVSQFCRELAEAKIDLVDVIMMLSMRPAEVATLCIIHYEPKAKNNPEPQQFLSIEKNLEYAKELLTWIQDAIATRKLHNPIYSINRKHSTRVFNKFLKSYFITAKRLRKIEAKHVSKIHK</sequence>
<dbReference type="Proteomes" id="UP000789759">
    <property type="component" value="Unassembled WGS sequence"/>
</dbReference>
<keyword evidence="2" id="KW-1185">Reference proteome</keyword>
<dbReference type="OrthoDB" id="2349470at2759"/>
<feature type="non-terminal residue" evidence="1">
    <location>
        <position position="137"/>
    </location>
</feature>
<organism evidence="1 2">
    <name type="scientific">Cetraspora pellucida</name>
    <dbReference type="NCBI Taxonomy" id="1433469"/>
    <lineage>
        <taxon>Eukaryota</taxon>
        <taxon>Fungi</taxon>
        <taxon>Fungi incertae sedis</taxon>
        <taxon>Mucoromycota</taxon>
        <taxon>Glomeromycotina</taxon>
        <taxon>Glomeromycetes</taxon>
        <taxon>Diversisporales</taxon>
        <taxon>Gigasporaceae</taxon>
        <taxon>Cetraspora</taxon>
    </lineage>
</organism>
<name>A0A9N9K606_9GLOM</name>
<reference evidence="1" key="1">
    <citation type="submission" date="2021-06" db="EMBL/GenBank/DDBJ databases">
        <authorList>
            <person name="Kallberg Y."/>
            <person name="Tangrot J."/>
            <person name="Rosling A."/>
        </authorList>
    </citation>
    <scope>NUCLEOTIDE SEQUENCE</scope>
    <source>
        <strain evidence="1">FL966</strain>
    </source>
</reference>
<protein>
    <submittedName>
        <fullName evidence="1">19500_t:CDS:1</fullName>
    </submittedName>
</protein>
<accession>A0A9N9K606</accession>
<gene>
    <name evidence="1" type="ORF">CPELLU_LOCUS18608</name>
</gene>
<proteinExistence type="predicted"/>
<dbReference type="EMBL" id="CAJVQA010038085">
    <property type="protein sequence ID" value="CAG8810575.1"/>
    <property type="molecule type" value="Genomic_DNA"/>
</dbReference>